<keyword evidence="1" id="KW-0472">Membrane</keyword>
<keyword evidence="3" id="KW-1185">Reference proteome</keyword>
<proteinExistence type="predicted"/>
<organism evidence="2 3">
    <name type="scientific">Portunus trituberculatus</name>
    <name type="common">Swimming crab</name>
    <name type="synonym">Neptunus trituberculatus</name>
    <dbReference type="NCBI Taxonomy" id="210409"/>
    <lineage>
        <taxon>Eukaryota</taxon>
        <taxon>Metazoa</taxon>
        <taxon>Ecdysozoa</taxon>
        <taxon>Arthropoda</taxon>
        <taxon>Crustacea</taxon>
        <taxon>Multicrustacea</taxon>
        <taxon>Malacostraca</taxon>
        <taxon>Eumalacostraca</taxon>
        <taxon>Eucarida</taxon>
        <taxon>Decapoda</taxon>
        <taxon>Pleocyemata</taxon>
        <taxon>Brachyura</taxon>
        <taxon>Eubrachyura</taxon>
        <taxon>Portunoidea</taxon>
        <taxon>Portunidae</taxon>
        <taxon>Portuninae</taxon>
        <taxon>Portunus</taxon>
    </lineage>
</organism>
<name>A0A5B7F372_PORTR</name>
<dbReference type="Proteomes" id="UP000324222">
    <property type="component" value="Unassembled WGS sequence"/>
</dbReference>
<evidence type="ECO:0000256" key="1">
    <source>
        <dbReference type="SAM" id="Phobius"/>
    </source>
</evidence>
<gene>
    <name evidence="2" type="ORF">E2C01_035074</name>
</gene>
<evidence type="ECO:0000313" key="2">
    <source>
        <dbReference type="EMBL" id="MPC41481.1"/>
    </source>
</evidence>
<feature type="transmembrane region" description="Helical" evidence="1">
    <location>
        <begin position="14"/>
        <end position="33"/>
    </location>
</feature>
<keyword evidence="1" id="KW-1133">Transmembrane helix</keyword>
<dbReference type="AlphaFoldDB" id="A0A5B7F372"/>
<protein>
    <submittedName>
        <fullName evidence="2">Uncharacterized protein</fullName>
    </submittedName>
</protein>
<comment type="caution">
    <text evidence="2">The sequence shown here is derived from an EMBL/GenBank/DDBJ whole genome shotgun (WGS) entry which is preliminary data.</text>
</comment>
<keyword evidence="1" id="KW-0812">Transmembrane</keyword>
<sequence length="51" mass="5663">MNSGDLPPTLPPPALQVVLVGIRIMVVVARTIVGEGNMWKNRTYSLYIMSY</sequence>
<reference evidence="2 3" key="1">
    <citation type="submission" date="2019-05" db="EMBL/GenBank/DDBJ databases">
        <title>Another draft genome of Portunus trituberculatus and its Hox gene families provides insights of decapod evolution.</title>
        <authorList>
            <person name="Jeong J.-H."/>
            <person name="Song I."/>
            <person name="Kim S."/>
            <person name="Choi T."/>
            <person name="Kim D."/>
            <person name="Ryu S."/>
            <person name="Kim W."/>
        </authorList>
    </citation>
    <scope>NUCLEOTIDE SEQUENCE [LARGE SCALE GENOMIC DNA]</scope>
    <source>
        <tissue evidence="2">Muscle</tissue>
    </source>
</reference>
<evidence type="ECO:0000313" key="3">
    <source>
        <dbReference type="Proteomes" id="UP000324222"/>
    </source>
</evidence>
<accession>A0A5B7F372</accession>
<dbReference type="EMBL" id="VSRR010005073">
    <property type="protein sequence ID" value="MPC41481.1"/>
    <property type="molecule type" value="Genomic_DNA"/>
</dbReference>